<comment type="caution">
    <text evidence="2">The sequence shown here is derived from an EMBL/GenBank/DDBJ whole genome shotgun (WGS) entry which is preliminary data.</text>
</comment>
<evidence type="ECO:0000313" key="3">
    <source>
        <dbReference type="Proteomes" id="UP001430953"/>
    </source>
</evidence>
<feature type="transmembrane region" description="Helical" evidence="1">
    <location>
        <begin position="35"/>
        <end position="54"/>
    </location>
</feature>
<dbReference type="EMBL" id="JADYXP020000003">
    <property type="protein sequence ID" value="KAL0129008.1"/>
    <property type="molecule type" value="Genomic_DNA"/>
</dbReference>
<feature type="transmembrane region" description="Helical" evidence="1">
    <location>
        <begin position="231"/>
        <end position="255"/>
    </location>
</feature>
<dbReference type="AlphaFoldDB" id="A0AAW2GMV1"/>
<organism evidence="2 3">
    <name type="scientific">Cardiocondyla obscurior</name>
    <dbReference type="NCBI Taxonomy" id="286306"/>
    <lineage>
        <taxon>Eukaryota</taxon>
        <taxon>Metazoa</taxon>
        <taxon>Ecdysozoa</taxon>
        <taxon>Arthropoda</taxon>
        <taxon>Hexapoda</taxon>
        <taxon>Insecta</taxon>
        <taxon>Pterygota</taxon>
        <taxon>Neoptera</taxon>
        <taxon>Endopterygota</taxon>
        <taxon>Hymenoptera</taxon>
        <taxon>Apocrita</taxon>
        <taxon>Aculeata</taxon>
        <taxon>Formicoidea</taxon>
        <taxon>Formicidae</taxon>
        <taxon>Myrmicinae</taxon>
        <taxon>Cardiocondyla</taxon>
    </lineage>
</organism>
<dbReference type="Proteomes" id="UP001430953">
    <property type="component" value="Unassembled WGS sequence"/>
</dbReference>
<evidence type="ECO:0000313" key="2">
    <source>
        <dbReference type="EMBL" id="KAL0129008.1"/>
    </source>
</evidence>
<keyword evidence="1" id="KW-1133">Transmembrane helix</keyword>
<keyword evidence="1" id="KW-0472">Membrane</keyword>
<reference evidence="2 3" key="1">
    <citation type="submission" date="2023-03" db="EMBL/GenBank/DDBJ databases">
        <title>High recombination rates correlate with genetic variation in Cardiocondyla obscurior ants.</title>
        <authorList>
            <person name="Errbii M."/>
        </authorList>
    </citation>
    <scope>NUCLEOTIDE SEQUENCE [LARGE SCALE GENOMIC DNA]</scope>
    <source>
        <strain evidence="2">Alpha-2009</strain>
        <tissue evidence="2">Whole body</tissue>
    </source>
</reference>
<accession>A0AAW2GMV1</accession>
<feature type="transmembrane region" description="Helical" evidence="1">
    <location>
        <begin position="201"/>
        <end position="219"/>
    </location>
</feature>
<sequence>MIFIFFYIFFFSQLLCILRPSFTRAVLPAFHHHFVNASTFFVFLPAPFLVSLFLRGSASKTPFVFAAVFTSGVTGAAAQCTTCQRRTFLWQAGILLPARQSARSRKGLCQYRDCLTWTLSLSYMCCARTLLQKKNLRNSKVGSIFALFNFSLNRYFKNGRVNLARGLSVGDRLNRMRELGSRPAIRFHEVLRRNSARNTGIVLIMHGPCPFAFTLWVYLPLSLPFHPLRFTISVILHISSSCTSPDFFPVFLIAIKAPIATHVKKKKKISIARLKIFIRFVAPSLCSNSTLFSDISDARNEIISTRIFFFMKDLCECASR</sequence>
<keyword evidence="3" id="KW-1185">Reference proteome</keyword>
<protein>
    <submittedName>
        <fullName evidence="2">Uncharacterized protein</fullName>
    </submittedName>
</protein>
<evidence type="ECO:0000256" key="1">
    <source>
        <dbReference type="SAM" id="Phobius"/>
    </source>
</evidence>
<proteinExistence type="predicted"/>
<gene>
    <name evidence="2" type="ORF">PUN28_004010</name>
</gene>
<name>A0AAW2GMV1_9HYME</name>
<keyword evidence="1" id="KW-0812">Transmembrane</keyword>